<feature type="compositionally biased region" description="Acidic residues" evidence="1">
    <location>
        <begin position="89"/>
        <end position="115"/>
    </location>
</feature>
<feature type="compositionally biased region" description="Basic residues" evidence="1">
    <location>
        <begin position="121"/>
        <end position="139"/>
    </location>
</feature>
<feature type="compositionally biased region" description="Polar residues" evidence="1">
    <location>
        <begin position="50"/>
        <end position="62"/>
    </location>
</feature>
<feature type="compositionally biased region" description="Basic and acidic residues" evidence="1">
    <location>
        <begin position="140"/>
        <end position="156"/>
    </location>
</feature>
<feature type="compositionally biased region" description="Basic and acidic residues" evidence="1">
    <location>
        <begin position="296"/>
        <end position="312"/>
    </location>
</feature>
<feature type="compositionally biased region" description="Low complexity" evidence="1">
    <location>
        <begin position="220"/>
        <end position="241"/>
    </location>
</feature>
<evidence type="ECO:0000256" key="1">
    <source>
        <dbReference type="SAM" id="MobiDB-lite"/>
    </source>
</evidence>
<protein>
    <submittedName>
        <fullName evidence="2">Fructose-1,6-bisphosphatase</fullName>
    </submittedName>
</protein>
<keyword evidence="3" id="KW-1185">Reference proteome</keyword>
<dbReference type="Proteomes" id="UP000623467">
    <property type="component" value="Unassembled WGS sequence"/>
</dbReference>
<reference evidence="2" key="1">
    <citation type="submission" date="2020-05" db="EMBL/GenBank/DDBJ databases">
        <title>Mycena genomes resolve the evolution of fungal bioluminescence.</title>
        <authorList>
            <person name="Tsai I.J."/>
        </authorList>
    </citation>
    <scope>NUCLEOTIDE SEQUENCE</scope>
    <source>
        <strain evidence="2">160909Yilan</strain>
    </source>
</reference>
<evidence type="ECO:0000313" key="2">
    <source>
        <dbReference type="EMBL" id="KAF7363446.1"/>
    </source>
</evidence>
<dbReference type="EMBL" id="JACAZH010000007">
    <property type="protein sequence ID" value="KAF7363446.1"/>
    <property type="molecule type" value="Genomic_DNA"/>
</dbReference>
<comment type="caution">
    <text evidence="2">The sequence shown here is derived from an EMBL/GenBank/DDBJ whole genome shotgun (WGS) entry which is preliminary data.</text>
</comment>
<feature type="compositionally biased region" description="Polar residues" evidence="1">
    <location>
        <begin position="1"/>
        <end position="10"/>
    </location>
</feature>
<dbReference type="OrthoDB" id="3362703at2759"/>
<organism evidence="2 3">
    <name type="scientific">Mycena sanguinolenta</name>
    <dbReference type="NCBI Taxonomy" id="230812"/>
    <lineage>
        <taxon>Eukaryota</taxon>
        <taxon>Fungi</taxon>
        <taxon>Dikarya</taxon>
        <taxon>Basidiomycota</taxon>
        <taxon>Agaricomycotina</taxon>
        <taxon>Agaricomycetes</taxon>
        <taxon>Agaricomycetidae</taxon>
        <taxon>Agaricales</taxon>
        <taxon>Marasmiineae</taxon>
        <taxon>Mycenaceae</taxon>
        <taxon>Mycena</taxon>
    </lineage>
</organism>
<feature type="compositionally biased region" description="Basic residues" evidence="1">
    <location>
        <begin position="72"/>
        <end position="83"/>
    </location>
</feature>
<proteinExistence type="predicted"/>
<sequence length="382" mass="41113">MSSKPRTASEGSEPPPPRRKSTKRITSPMEDEDPPAEPPLKRIRLDGSDSESLGSPEISRQSARPIAPGSRAKAKQTPKKKSKVVVSDPESEDFDPVDDESEPEMPMEEDDDEYMSEPKSAGKRGATKGKAAKGGKGKKKPETKEIIARDERKRPVQDSGEAVGASAAKRARTKAQKPGGEIVVDILGDATPLTGTPPPREDAAPAPTKKKLPPIKKNKQPTGAATAPATSSAGTSTSTPAKLAPLAAEDSRLPPPVIGTGSRKNPPASSDVDLSNPMMYAQLFKSGGGSTPSGFTRREKDEERRKELNRMRDEARTKRINEAAPPFDLQGQMDKIARFEEKLRNARSPAVYPNFIAGGMKSLLAGRKCYDNDLEAREEGEM</sequence>
<gene>
    <name evidence="2" type="ORF">MSAN_01000400</name>
</gene>
<feature type="compositionally biased region" description="Basic residues" evidence="1">
    <location>
        <begin position="208"/>
        <end position="219"/>
    </location>
</feature>
<dbReference type="AlphaFoldDB" id="A0A8H7D9A6"/>
<accession>A0A8H7D9A6</accession>
<feature type="region of interest" description="Disordered" evidence="1">
    <location>
        <begin position="1"/>
        <end position="312"/>
    </location>
</feature>
<evidence type="ECO:0000313" key="3">
    <source>
        <dbReference type="Proteomes" id="UP000623467"/>
    </source>
</evidence>
<name>A0A8H7D9A6_9AGAR</name>